<dbReference type="RefSeq" id="WP_311584002.1">
    <property type="nucleotide sequence ID" value="NZ_JAVRIF010000010.1"/>
</dbReference>
<dbReference type="Proteomes" id="UP001266357">
    <property type="component" value="Unassembled WGS sequence"/>
</dbReference>
<comment type="caution">
    <text evidence="1">The sequence shown here is derived from an EMBL/GenBank/DDBJ whole genome shotgun (WGS) entry which is preliminary data.</text>
</comment>
<keyword evidence="2" id="KW-1185">Reference proteome</keyword>
<organism evidence="1 2">
    <name type="scientific">Thalassotalea castellviae</name>
    <dbReference type="NCBI Taxonomy" id="3075612"/>
    <lineage>
        <taxon>Bacteria</taxon>
        <taxon>Pseudomonadati</taxon>
        <taxon>Pseudomonadota</taxon>
        <taxon>Gammaproteobacteria</taxon>
        <taxon>Alteromonadales</taxon>
        <taxon>Colwelliaceae</taxon>
        <taxon>Thalassotalea</taxon>
    </lineage>
</organism>
<dbReference type="EMBL" id="JAVRIF010000010">
    <property type="protein sequence ID" value="MDT0604984.1"/>
    <property type="molecule type" value="Genomic_DNA"/>
</dbReference>
<proteinExistence type="predicted"/>
<gene>
    <name evidence="1" type="ORF">RM573_15380</name>
</gene>
<evidence type="ECO:0008006" key="3">
    <source>
        <dbReference type="Google" id="ProtNLM"/>
    </source>
</evidence>
<name>A0ABU3A489_9GAMM</name>
<dbReference type="NCBIfam" id="NF047637">
    <property type="entry name" value="lipo_CC0125"/>
    <property type="match status" value="1"/>
</dbReference>
<accession>A0ABU3A489</accession>
<evidence type="ECO:0000313" key="2">
    <source>
        <dbReference type="Proteomes" id="UP001266357"/>
    </source>
</evidence>
<evidence type="ECO:0000313" key="1">
    <source>
        <dbReference type="EMBL" id="MDT0604984.1"/>
    </source>
</evidence>
<dbReference type="PROSITE" id="PS51257">
    <property type="entry name" value="PROKAR_LIPOPROTEIN"/>
    <property type="match status" value="1"/>
</dbReference>
<reference evidence="1 2" key="1">
    <citation type="submission" date="2023-09" db="EMBL/GenBank/DDBJ databases">
        <authorList>
            <person name="Rey-Velasco X."/>
        </authorList>
    </citation>
    <scope>NUCLEOTIDE SEQUENCE [LARGE SCALE GENOMIC DNA]</scope>
    <source>
        <strain evidence="1 2">W431</strain>
    </source>
</reference>
<sequence>MKKLLTSLIILLSVTGCSSVHEYKPVNHTGYGYQESVLNDNVIRVHFTSRSNNKLKVIDYTLLRSAELTLNQGYDWFVITHREVYVDRKKINSSLSLQRHYQTSTQCGLLTCSKTPSHNTSVGLSINDKPQEDIESIMEIKLGKGVRPDEKDSFDARQLSENLRLKYQISSDA</sequence>
<protein>
    <recommendedName>
        <fullName evidence="3">Lipoprotein</fullName>
    </recommendedName>
</protein>